<evidence type="ECO:0000256" key="1">
    <source>
        <dbReference type="ARBA" id="ARBA00004571"/>
    </source>
</evidence>
<dbReference type="RefSeq" id="WP_103254518.1">
    <property type="nucleotide sequence ID" value="NZ_CP026111.1"/>
</dbReference>
<gene>
    <name evidence="12" type="ORF">C2L65_06995</name>
</gene>
<dbReference type="GO" id="GO:0006811">
    <property type="term" value="P:monoatomic ion transport"/>
    <property type="evidence" value="ECO:0007669"/>
    <property type="project" value="UniProtKB-KW"/>
</dbReference>
<dbReference type="PANTHER" id="PTHR34501:SF9">
    <property type="entry name" value="MAJOR OUTER MEMBRANE PROTEIN P.IA"/>
    <property type="match status" value="1"/>
</dbReference>
<dbReference type="Proteomes" id="UP000243502">
    <property type="component" value="Chromosome 1"/>
</dbReference>
<feature type="domain" description="Porin" evidence="11">
    <location>
        <begin position="34"/>
        <end position="329"/>
    </location>
</feature>
<dbReference type="InterPro" id="IPR050298">
    <property type="entry name" value="Gram-neg_bact_OMP"/>
</dbReference>
<dbReference type="PANTHER" id="PTHR34501">
    <property type="entry name" value="PROTEIN YDDL-RELATED"/>
    <property type="match status" value="1"/>
</dbReference>
<dbReference type="GO" id="GO:0015288">
    <property type="term" value="F:porin activity"/>
    <property type="evidence" value="ECO:0007669"/>
    <property type="project" value="UniProtKB-KW"/>
</dbReference>
<evidence type="ECO:0000256" key="2">
    <source>
        <dbReference type="ARBA" id="ARBA00011233"/>
    </source>
</evidence>
<evidence type="ECO:0000256" key="6">
    <source>
        <dbReference type="ARBA" id="ARBA00022729"/>
    </source>
</evidence>
<evidence type="ECO:0000259" key="11">
    <source>
        <dbReference type="Pfam" id="PF13609"/>
    </source>
</evidence>
<dbReference type="GO" id="GO:0046930">
    <property type="term" value="C:pore complex"/>
    <property type="evidence" value="ECO:0007669"/>
    <property type="project" value="UniProtKB-KW"/>
</dbReference>
<evidence type="ECO:0000256" key="8">
    <source>
        <dbReference type="ARBA" id="ARBA00023114"/>
    </source>
</evidence>
<keyword evidence="8" id="KW-0626">Porin</keyword>
<accession>A0A2I8EIE0</accession>
<keyword evidence="4" id="KW-1134">Transmembrane beta strand</keyword>
<dbReference type="GO" id="GO:0009279">
    <property type="term" value="C:cell outer membrane"/>
    <property type="evidence" value="ECO:0007669"/>
    <property type="project" value="UniProtKB-SubCell"/>
</dbReference>
<dbReference type="AlphaFoldDB" id="A0A2I8EIE0"/>
<evidence type="ECO:0000256" key="5">
    <source>
        <dbReference type="ARBA" id="ARBA00022692"/>
    </source>
</evidence>
<keyword evidence="5" id="KW-0812">Transmembrane</keyword>
<keyword evidence="7" id="KW-0406">Ion transport</keyword>
<dbReference type="KEGG" id="pter:C2L65_06995"/>
<dbReference type="InterPro" id="IPR033900">
    <property type="entry name" value="Gram_neg_porin_domain"/>
</dbReference>
<keyword evidence="10" id="KW-0998">Cell outer membrane</keyword>
<comment type="subunit">
    <text evidence="2">Homotrimer.</text>
</comment>
<dbReference type="OrthoDB" id="8576858at2"/>
<dbReference type="Pfam" id="PF13609">
    <property type="entry name" value="Porin_4"/>
    <property type="match status" value="1"/>
</dbReference>
<protein>
    <submittedName>
        <fullName evidence="12">Porin</fullName>
    </submittedName>
</protein>
<keyword evidence="9" id="KW-0472">Membrane</keyword>
<evidence type="ECO:0000256" key="3">
    <source>
        <dbReference type="ARBA" id="ARBA00022448"/>
    </source>
</evidence>
<organism evidence="12 13">
    <name type="scientific">Paraburkholderia terrae</name>
    <dbReference type="NCBI Taxonomy" id="311230"/>
    <lineage>
        <taxon>Bacteria</taxon>
        <taxon>Pseudomonadati</taxon>
        <taxon>Pseudomonadota</taxon>
        <taxon>Betaproteobacteria</taxon>
        <taxon>Burkholderiales</taxon>
        <taxon>Burkholderiaceae</taxon>
        <taxon>Paraburkholderia</taxon>
    </lineage>
</organism>
<comment type="subcellular location">
    <subcellularLocation>
        <location evidence="1">Cell outer membrane</location>
        <topology evidence="1">Multi-pass membrane protein</topology>
    </subcellularLocation>
</comment>
<keyword evidence="6" id="KW-0732">Signal</keyword>
<keyword evidence="3" id="KW-0813">Transport</keyword>
<dbReference type="Gene3D" id="2.40.160.10">
    <property type="entry name" value="Porin"/>
    <property type="match status" value="1"/>
</dbReference>
<proteinExistence type="predicted"/>
<evidence type="ECO:0000256" key="10">
    <source>
        <dbReference type="ARBA" id="ARBA00023237"/>
    </source>
</evidence>
<dbReference type="SUPFAM" id="SSF56935">
    <property type="entry name" value="Porins"/>
    <property type="match status" value="1"/>
</dbReference>
<sequence length="363" mass="38206">MPTSVTSSRLPFPDPCSPSRRRLVALVAVCRLLALACLLVIASPSRAQGSVTLYGLIDTSIEVTNPGSGYVARMDSGAYRGTRFGLHGSEPLGDGNSLVFTLENGFDSAGGAFSVPGSIFNRQAWIGAHGAWGELRAGRQYSPLYIPFKGQLDAFGAGTIASGLNNLSKITPYTDNAFAYLSPTIGGFSATGMVALRDPGDDGNGIGGYYVTAEWALGGMKLLYAHQQTHGDGALRANFAGASYQWGSLTGFIAYFNGDGGTPRYHDDGLSVSALWQITPQASASVGYAHARDRSGGDNDADQFSIAFDYQVSKALLLYLSAADLENRGQATFTLRGVNVTGIPVAYPGAPVRGVQIGMIERF</sequence>
<name>A0A2I8EIE0_9BURK</name>
<dbReference type="InterPro" id="IPR023614">
    <property type="entry name" value="Porin_dom_sf"/>
</dbReference>
<evidence type="ECO:0000256" key="9">
    <source>
        <dbReference type="ARBA" id="ARBA00023136"/>
    </source>
</evidence>
<evidence type="ECO:0000256" key="7">
    <source>
        <dbReference type="ARBA" id="ARBA00023065"/>
    </source>
</evidence>
<evidence type="ECO:0000256" key="4">
    <source>
        <dbReference type="ARBA" id="ARBA00022452"/>
    </source>
</evidence>
<dbReference type="CDD" id="cd00342">
    <property type="entry name" value="gram_neg_porins"/>
    <property type="match status" value="1"/>
</dbReference>
<evidence type="ECO:0000313" key="12">
    <source>
        <dbReference type="EMBL" id="AUT59373.1"/>
    </source>
</evidence>
<evidence type="ECO:0000313" key="13">
    <source>
        <dbReference type="Proteomes" id="UP000243502"/>
    </source>
</evidence>
<dbReference type="EMBL" id="CP026111">
    <property type="protein sequence ID" value="AUT59373.1"/>
    <property type="molecule type" value="Genomic_DNA"/>
</dbReference>
<reference evidence="12 13" key="1">
    <citation type="submission" date="2018-01" db="EMBL/GenBank/DDBJ databases">
        <title>Species boundaries and ecological features among Paraburkholderia terrae DSMZ17804T, P. hospita DSMZ17164T and P. caribensis DSMZ13236T.</title>
        <authorList>
            <person name="Pratama A.A."/>
        </authorList>
    </citation>
    <scope>NUCLEOTIDE SEQUENCE [LARGE SCALE GENOMIC DNA]</scope>
    <source>
        <strain evidence="12 13">DSM 17804</strain>
    </source>
</reference>